<dbReference type="Proteomes" id="UP000306630">
    <property type="component" value="Unassembled WGS sequence"/>
</dbReference>
<dbReference type="Proteomes" id="UP000186351">
    <property type="component" value="Chromosome"/>
</dbReference>
<accession>A0A1Z2XGI0</accession>
<dbReference type="EMBL" id="SRYD01000007">
    <property type="protein sequence ID" value="TGY75867.1"/>
    <property type="molecule type" value="Genomic_DNA"/>
</dbReference>
<gene>
    <name evidence="2" type="ORF">A4V02_12065</name>
    <name evidence="3" type="ORF">E5333_02405</name>
</gene>
<evidence type="ECO:0000313" key="2">
    <source>
        <dbReference type="EMBL" id="ANU64377.1"/>
    </source>
</evidence>
<dbReference type="PANTHER" id="PTHR36842">
    <property type="entry name" value="PROTEIN TOLB HOMOLOG"/>
    <property type="match status" value="1"/>
</dbReference>
<dbReference type="InterPro" id="IPR011042">
    <property type="entry name" value="6-blade_b-propeller_TolB-like"/>
</dbReference>
<dbReference type="OrthoDB" id="9815657at2"/>
<dbReference type="Gene3D" id="2.120.10.30">
    <property type="entry name" value="TolB, C-terminal domain"/>
    <property type="match status" value="2"/>
</dbReference>
<dbReference type="SUPFAM" id="SSF82171">
    <property type="entry name" value="DPP6 N-terminal domain-like"/>
    <property type="match status" value="1"/>
</dbReference>
<evidence type="ECO:0008006" key="6">
    <source>
        <dbReference type="Google" id="ProtNLM"/>
    </source>
</evidence>
<proteinExistence type="inferred from homology"/>
<dbReference type="Pfam" id="PF07676">
    <property type="entry name" value="PD40"/>
    <property type="match status" value="2"/>
</dbReference>
<dbReference type="EMBL" id="CP015402">
    <property type="protein sequence ID" value="ANU64377.1"/>
    <property type="molecule type" value="Genomic_DNA"/>
</dbReference>
<dbReference type="KEGG" id="pary:A4V02_12065"/>
<dbReference type="RefSeq" id="WP_068961658.1">
    <property type="nucleotide sequence ID" value="NZ_CAJTAP010000004.1"/>
</dbReference>
<organism evidence="2 4">
    <name type="scientific">Muribaculum intestinale</name>
    <dbReference type="NCBI Taxonomy" id="1796646"/>
    <lineage>
        <taxon>Bacteria</taxon>
        <taxon>Pseudomonadati</taxon>
        <taxon>Bacteroidota</taxon>
        <taxon>Bacteroidia</taxon>
        <taxon>Bacteroidales</taxon>
        <taxon>Muribaculaceae</taxon>
        <taxon>Muribaculum</taxon>
    </lineage>
</organism>
<protein>
    <recommendedName>
        <fullName evidence="6">DUF5050 domain-containing protein</fullName>
    </recommendedName>
</protein>
<dbReference type="STRING" id="1796646.A4V02_12065"/>
<comment type="similarity">
    <text evidence="1">Belongs to the TolB family.</text>
</comment>
<accession>A0A1B1SC65</accession>
<reference evidence="3 5" key="3">
    <citation type="submission" date="2019-04" db="EMBL/GenBank/DDBJ databases">
        <title>Microbes associate with the intestines of laboratory mice.</title>
        <authorList>
            <person name="Navarre W."/>
            <person name="Wong E."/>
            <person name="Huang K."/>
            <person name="Tropini C."/>
            <person name="Ng K."/>
            <person name="Yu B."/>
        </authorList>
    </citation>
    <scope>NUCLEOTIDE SEQUENCE [LARGE SCALE GENOMIC DNA]</scope>
    <source>
        <strain evidence="3 5">NM06_A21</strain>
    </source>
</reference>
<keyword evidence="4" id="KW-1185">Reference proteome</keyword>
<sequence length="335" mass="37444">MNKIFAAILTISLLAVNAEAKKIKFDYSVVNVPEEGGVNFERITDDADCVLYTVNNRTGIFGKKKASGVDWWVNPQIAISPDGQKIAYINLKNGTQNIMVKNAKKGGASVQRTFRTAVEDFSWSPDGTTLCFTEVRNGHHGIYLVNAEQGSVVKQISGGNDNDYGGVLSRDGNTIFFHRGEGFQSYSIWSYDRKTNLFSNYSRGMTPVLIPGKDNEIYCARFTDQKESEIWRINFETGVEEIILSQPGRSFTTPQLSPDGKWLLVTGTSVSEKDKAINTDIFVVRTDGTNLTQLTYHPGNDMSAIWSPDGKYIYFLSQRGSANRIFNVWKMSFDL</sequence>
<reference evidence="2" key="2">
    <citation type="submission" date="2017-04" db="EMBL/GenBank/DDBJ databases">
        <title>Complete Genome Sequences of Twelve Strains of a Stable Defined Moderately Diverse Mouse Microbiota 2 (sDMDMm2).</title>
        <authorList>
            <person name="Uchimura Y."/>
            <person name="Wyss M."/>
            <person name="Brugiroux S."/>
            <person name="Limenitakis J.P."/>
            <person name="Stecher B."/>
            <person name="McCoy K.D."/>
            <person name="Macpherson A.J."/>
        </authorList>
    </citation>
    <scope>NUCLEOTIDE SEQUENCE</scope>
    <source>
        <strain evidence="2">YL27</strain>
    </source>
</reference>
<evidence type="ECO:0000313" key="4">
    <source>
        <dbReference type="Proteomes" id="UP000186351"/>
    </source>
</evidence>
<dbReference type="GeneID" id="65537607"/>
<dbReference type="PANTHER" id="PTHR36842:SF1">
    <property type="entry name" value="PROTEIN TOLB"/>
    <property type="match status" value="1"/>
</dbReference>
<dbReference type="AlphaFoldDB" id="A0A1B1SC65"/>
<reference evidence="4" key="1">
    <citation type="submission" date="2016-04" db="EMBL/GenBank/DDBJ databases">
        <title>Complete Genome Sequences of Twelve Strains of a Stable Defined Moderately Diverse Mouse Microbiota 2 (sDMDMm2).</title>
        <authorList>
            <person name="Uchimura Y."/>
            <person name="Wyss M."/>
            <person name="Brugiroux S."/>
            <person name="Limenitakis J.P."/>
            <person name="Stecher B."/>
            <person name="McCoy K.D."/>
            <person name="Macpherson A.J."/>
        </authorList>
    </citation>
    <scope>NUCLEOTIDE SEQUENCE [LARGE SCALE GENOMIC DNA]</scope>
    <source>
        <strain evidence="4">YL27</strain>
    </source>
</reference>
<dbReference type="InterPro" id="IPR011659">
    <property type="entry name" value="WD40"/>
</dbReference>
<evidence type="ECO:0000256" key="1">
    <source>
        <dbReference type="ARBA" id="ARBA00009820"/>
    </source>
</evidence>
<name>A0A1B1SC65_9BACT</name>
<evidence type="ECO:0000313" key="5">
    <source>
        <dbReference type="Proteomes" id="UP000306630"/>
    </source>
</evidence>
<evidence type="ECO:0000313" key="3">
    <source>
        <dbReference type="EMBL" id="TGY75867.1"/>
    </source>
</evidence>